<dbReference type="EMBL" id="QGNW01001902">
    <property type="protein sequence ID" value="RVW28311.1"/>
    <property type="molecule type" value="Genomic_DNA"/>
</dbReference>
<sequence length="377" mass="42642">MFHTVLGFSCSTGRRQLCLQTQAFNHLFSQRCVSIDFGFSIDRVLGARWGWNKKMVLLQRWCRLPNRYIWFQFSSFALVLWGRTSALFCSSSTFKYGGASLVLATSLAPPRREQIEGFSVQCKGGGVGMWEGLGGCEGCRVRQFRNFVSFRECLGLPVEGFEKEVESLLRKPEVRKGRRVVRSSIKRRPSSASRFESLEGGEEEDVYALAISFMIYESLTLGFLNAYCTYLFIYLQDISDELDVKVKKYLRGEGANLEALQDKKLKGQLVIREELYGKSAKAAAKAEKWLMPSEGGYLEAEGIEKTWRIKQESIAREVDILSSKNQYDIVLPELGPYTLDFTSSGRYMAVGGRKGHLAIIDMKNMGVIKDFQVSISP</sequence>
<organism evidence="1 2">
    <name type="scientific">Vitis vinifera</name>
    <name type="common">Grape</name>
    <dbReference type="NCBI Taxonomy" id="29760"/>
    <lineage>
        <taxon>Eukaryota</taxon>
        <taxon>Viridiplantae</taxon>
        <taxon>Streptophyta</taxon>
        <taxon>Embryophyta</taxon>
        <taxon>Tracheophyta</taxon>
        <taxon>Spermatophyta</taxon>
        <taxon>Magnoliopsida</taxon>
        <taxon>eudicotyledons</taxon>
        <taxon>Gunneridae</taxon>
        <taxon>Pentapetalae</taxon>
        <taxon>rosids</taxon>
        <taxon>Vitales</taxon>
        <taxon>Vitaceae</taxon>
        <taxon>Viteae</taxon>
        <taxon>Vitis</taxon>
    </lineage>
</organism>
<dbReference type="PANTHER" id="PTHR14085">
    <property type="entry name" value="WD-REPEAT PROTEIN BING4"/>
    <property type="match status" value="1"/>
</dbReference>
<gene>
    <name evidence="1" type="primary">UTP7_1</name>
    <name evidence="1" type="ORF">CK203_104484</name>
</gene>
<evidence type="ECO:0000313" key="1">
    <source>
        <dbReference type="EMBL" id="RVW28311.1"/>
    </source>
</evidence>
<dbReference type="AlphaFoldDB" id="A0A438CYQ0"/>
<dbReference type="OrthoDB" id="10251154at2759"/>
<reference evidence="1 2" key="1">
    <citation type="journal article" date="2018" name="PLoS Genet.">
        <title>Population sequencing reveals clonal diversity and ancestral inbreeding in the grapevine cultivar Chardonnay.</title>
        <authorList>
            <person name="Roach M.J."/>
            <person name="Johnson D.L."/>
            <person name="Bohlmann J."/>
            <person name="van Vuuren H.J."/>
            <person name="Jones S.J."/>
            <person name="Pretorius I.S."/>
            <person name="Schmidt S.A."/>
            <person name="Borneman A.R."/>
        </authorList>
    </citation>
    <scope>NUCLEOTIDE SEQUENCE [LARGE SCALE GENOMIC DNA]</scope>
    <source>
        <strain evidence="2">cv. Chardonnay</strain>
        <tissue evidence="1">Leaf</tissue>
    </source>
</reference>
<dbReference type="Proteomes" id="UP000288805">
    <property type="component" value="Unassembled WGS sequence"/>
</dbReference>
<protein>
    <submittedName>
        <fullName evidence="1">U3 small nucleolar RNA-associated protein 7</fullName>
    </submittedName>
</protein>
<evidence type="ECO:0000313" key="2">
    <source>
        <dbReference type="Proteomes" id="UP000288805"/>
    </source>
</evidence>
<dbReference type="InterPro" id="IPR040315">
    <property type="entry name" value="WDR46/Utp7"/>
</dbReference>
<accession>A0A438CYQ0</accession>
<dbReference type="PANTHER" id="PTHR14085:SF3">
    <property type="entry name" value="WD REPEAT-CONTAINING PROTEIN 46"/>
    <property type="match status" value="1"/>
</dbReference>
<proteinExistence type="predicted"/>
<name>A0A438CYQ0_VITVI</name>
<comment type="caution">
    <text evidence="1">The sequence shown here is derived from an EMBL/GenBank/DDBJ whole genome shotgun (WGS) entry which is preliminary data.</text>
</comment>